<protein>
    <recommendedName>
        <fullName evidence="2">Thiamine pyrophosphate enzyme TPP-binding domain-containing protein</fullName>
    </recommendedName>
</protein>
<accession>X1L730</accession>
<feature type="domain" description="Thiamine pyrophosphate enzyme TPP-binding" evidence="2">
    <location>
        <begin position="12"/>
        <end position="144"/>
    </location>
</feature>
<dbReference type="GO" id="GO:0030976">
    <property type="term" value="F:thiamine pyrophosphate binding"/>
    <property type="evidence" value="ECO:0007669"/>
    <property type="project" value="InterPro"/>
</dbReference>
<dbReference type="EMBL" id="BARV01004071">
    <property type="protein sequence ID" value="GAI15147.1"/>
    <property type="molecule type" value="Genomic_DNA"/>
</dbReference>
<evidence type="ECO:0000259" key="2">
    <source>
        <dbReference type="Pfam" id="PF02775"/>
    </source>
</evidence>
<sequence length="195" mass="21076">CNSLPMSGFDIDRIIGPHGRGPDLATGLKRVHPDAIVFTIQGDGDLLAIGADALMGVLARGEKFTIIMYNNSNYSSTGGQMAPTTLMGQVTPTCPTGRGPDAGYPVHGAEMLAGFKTVVYSARGAVNTPANYQATKRYLKTAFQKQIDNVGLSYVEIISACPVQWHMTPLQSLKWVEKIIAEYPLGEFKNVDRIE</sequence>
<dbReference type="InterPro" id="IPR029061">
    <property type="entry name" value="THDP-binding"/>
</dbReference>
<organism evidence="3">
    <name type="scientific">marine sediment metagenome</name>
    <dbReference type="NCBI Taxonomy" id="412755"/>
    <lineage>
        <taxon>unclassified sequences</taxon>
        <taxon>metagenomes</taxon>
        <taxon>ecological metagenomes</taxon>
    </lineage>
</organism>
<comment type="caution">
    <text evidence="3">The sequence shown here is derived from an EMBL/GenBank/DDBJ whole genome shotgun (WGS) entry which is preliminary data.</text>
</comment>
<dbReference type="GO" id="GO:0045333">
    <property type="term" value="P:cellular respiration"/>
    <property type="evidence" value="ECO:0007669"/>
    <property type="project" value="UniProtKB-ARBA"/>
</dbReference>
<dbReference type="InterPro" id="IPR051457">
    <property type="entry name" value="2-oxoacid:Fd_oxidoreductase"/>
</dbReference>
<evidence type="ECO:0000313" key="3">
    <source>
        <dbReference type="EMBL" id="GAI15147.1"/>
    </source>
</evidence>
<dbReference type="GO" id="GO:0016625">
    <property type="term" value="F:oxidoreductase activity, acting on the aldehyde or oxo group of donors, iron-sulfur protein as acceptor"/>
    <property type="evidence" value="ECO:0007669"/>
    <property type="project" value="UniProtKB-ARBA"/>
</dbReference>
<gene>
    <name evidence="3" type="ORF">S06H3_09301</name>
</gene>
<dbReference type="PANTHER" id="PTHR48084">
    <property type="entry name" value="2-OXOGLUTARATE OXIDOREDUCTASE SUBUNIT KORB-RELATED"/>
    <property type="match status" value="1"/>
</dbReference>
<keyword evidence="1" id="KW-0560">Oxidoreductase</keyword>
<dbReference type="SUPFAM" id="SSF52518">
    <property type="entry name" value="Thiamin diphosphate-binding fold (THDP-binding)"/>
    <property type="match status" value="1"/>
</dbReference>
<feature type="non-terminal residue" evidence="3">
    <location>
        <position position="1"/>
    </location>
</feature>
<dbReference type="Pfam" id="PF02775">
    <property type="entry name" value="TPP_enzyme_C"/>
    <property type="match status" value="1"/>
</dbReference>
<reference evidence="3" key="1">
    <citation type="journal article" date="2014" name="Front. Microbiol.">
        <title>High frequency of phylogenetically diverse reductive dehalogenase-homologous genes in deep subseafloor sedimentary metagenomes.</title>
        <authorList>
            <person name="Kawai M."/>
            <person name="Futagami T."/>
            <person name="Toyoda A."/>
            <person name="Takaki Y."/>
            <person name="Nishi S."/>
            <person name="Hori S."/>
            <person name="Arai W."/>
            <person name="Tsubouchi T."/>
            <person name="Morono Y."/>
            <person name="Uchiyama I."/>
            <person name="Ito T."/>
            <person name="Fujiyama A."/>
            <person name="Inagaki F."/>
            <person name="Takami H."/>
        </authorList>
    </citation>
    <scope>NUCLEOTIDE SEQUENCE</scope>
    <source>
        <strain evidence="3">Expedition CK06-06</strain>
    </source>
</reference>
<dbReference type="InterPro" id="IPR011766">
    <property type="entry name" value="TPP_enzyme_TPP-bd"/>
</dbReference>
<dbReference type="Gene3D" id="3.40.50.970">
    <property type="match status" value="1"/>
</dbReference>
<dbReference type="PANTHER" id="PTHR48084:SF3">
    <property type="entry name" value="SUBUNIT OF PYRUVATE:FLAVODOXIN OXIDOREDUCTASE"/>
    <property type="match status" value="1"/>
</dbReference>
<evidence type="ECO:0000256" key="1">
    <source>
        <dbReference type="ARBA" id="ARBA00023002"/>
    </source>
</evidence>
<dbReference type="AlphaFoldDB" id="X1L730"/>
<proteinExistence type="predicted"/>
<name>X1L730_9ZZZZ</name>